<dbReference type="InterPro" id="IPR036291">
    <property type="entry name" value="NAD(P)-bd_dom_sf"/>
</dbReference>
<dbReference type="RefSeq" id="WP_055409774.1">
    <property type="nucleotide sequence ID" value="NZ_CP013011.1"/>
</dbReference>
<dbReference type="PROSITE" id="PS00074">
    <property type="entry name" value="GLFV_DEHYDROGENASE"/>
    <property type="match status" value="1"/>
</dbReference>
<dbReference type="EMBL" id="CP013011">
    <property type="protein sequence ID" value="ALL01641.1"/>
    <property type="molecule type" value="Genomic_DNA"/>
</dbReference>
<comment type="similarity">
    <text evidence="1 4 8">Belongs to the Glu/Leu/Phe/Val dehydrogenases family.</text>
</comment>
<sequence length="422" mass="47100">MSSMDSRRLLVEAEKILHRAVNLLGYDEDTYNALRYPERVIQVKIPVRMEDGRVKVFIGWRSQHNSALGPYKGGIRFHPAVTMEEVIALSMMMTWKNALAELPYGGGKGGVKVDPHMLTKRELEELSRGYIRGIYKYIGPDTDIPAPDVYTNPQIMAWMMDEYYRLTGENKFGVITGKPKLLGGFETRIIATGFGVAVATREIAKKMWGGIEGKTVAIQGYGNVGYYAAKFLHEMGAIIVAVSDSKGGIYYSKGLNPDEIKQIKNKTGSVTNFNKAEKRLTNEELLELNVDVLIPAAIEDVITEENAPRIKAKLIVEGANGPVTAAADEYLSRKGVVIVPDILANAGGVIMSHIEWVDNRTGKWISEDEARRRLEEKMAKSSIALWEFWHRELEPGKHTMRDAAYALAVKRVVEAMQLRGLL</sequence>
<dbReference type="FunFam" id="3.40.50.10860:FF:000003">
    <property type="entry name" value="Glutamate dehydrogenase"/>
    <property type="match status" value="1"/>
</dbReference>
<dbReference type="PRINTS" id="PR00082">
    <property type="entry name" value="GLFDHDRGNASE"/>
</dbReference>
<dbReference type="GeneID" id="26099937"/>
<accession>A0A0N7JDA4</accession>
<dbReference type="GO" id="GO:0000166">
    <property type="term" value="F:nucleotide binding"/>
    <property type="evidence" value="ECO:0007669"/>
    <property type="project" value="UniProtKB-KW"/>
</dbReference>
<dbReference type="Pfam" id="PF00208">
    <property type="entry name" value="ELFV_dehydrog"/>
    <property type="match status" value="1"/>
</dbReference>
<evidence type="ECO:0000313" key="11">
    <source>
        <dbReference type="EMBL" id="OWJ55124.1"/>
    </source>
</evidence>
<dbReference type="SMART" id="SM00839">
    <property type="entry name" value="ELFV_dehydrog"/>
    <property type="match status" value="1"/>
</dbReference>
<feature type="binding site" evidence="6">
    <location>
        <position position="192"/>
    </location>
    <ligand>
        <name>NAD(+)</name>
        <dbReference type="ChEBI" id="CHEBI:57540"/>
    </ligand>
</feature>
<feature type="active site" description="Proton donor" evidence="5">
    <location>
        <position position="108"/>
    </location>
</feature>
<keyword evidence="13" id="KW-1185">Reference proteome</keyword>
<dbReference type="Proteomes" id="UP000196694">
    <property type="component" value="Unassembled WGS sequence"/>
</dbReference>
<dbReference type="SUPFAM" id="SSF53223">
    <property type="entry name" value="Aminoacid dehydrogenase-like, N-terminal domain"/>
    <property type="match status" value="1"/>
</dbReference>
<keyword evidence="6" id="KW-0547">Nucleotide-binding</keyword>
<dbReference type="SUPFAM" id="SSF51735">
    <property type="entry name" value="NAD(P)-binding Rossmann-fold domains"/>
    <property type="match status" value="1"/>
</dbReference>
<dbReference type="GO" id="GO:0004352">
    <property type="term" value="F:glutamate dehydrogenase (NAD+) activity"/>
    <property type="evidence" value="ECO:0007669"/>
    <property type="project" value="TreeGrafter"/>
</dbReference>
<dbReference type="GO" id="GO:0006538">
    <property type="term" value="P:L-glutamate catabolic process"/>
    <property type="evidence" value="ECO:0007669"/>
    <property type="project" value="TreeGrafter"/>
</dbReference>
<dbReference type="KEGG" id="pdl:Pyrde_1598"/>
<reference evidence="10 12" key="1">
    <citation type="submission" date="2015-10" db="EMBL/GenBank/DDBJ databases">
        <title>Complete genome sequence of hyperthermophilic archaeon Pyrodictium delaneyi Su06.</title>
        <authorList>
            <person name="Jung J.-H."/>
            <person name="Lin J."/>
            <person name="Holden J.F."/>
            <person name="Park C.-S."/>
        </authorList>
    </citation>
    <scope>NUCLEOTIDE SEQUENCE [LARGE SCALE GENOMIC DNA]</scope>
    <source>
        <strain evidence="10 12">Su06</strain>
    </source>
</reference>
<dbReference type="Pfam" id="PF02812">
    <property type="entry name" value="ELFV_dehydrog_N"/>
    <property type="match status" value="1"/>
</dbReference>
<dbReference type="InterPro" id="IPR006097">
    <property type="entry name" value="Glu/Leu/Phe/Val/Trp_DH_dimer"/>
</dbReference>
<protein>
    <recommendedName>
        <fullName evidence="4">Glutamate dehydrogenase</fullName>
    </recommendedName>
</protein>
<dbReference type="Gene3D" id="3.40.50.720">
    <property type="entry name" value="NAD(P)-binding Rossmann-like Domain"/>
    <property type="match status" value="1"/>
</dbReference>
<feature type="binding site" evidence="6">
    <location>
        <position position="352"/>
    </location>
    <ligand>
        <name>substrate</name>
    </ligand>
</feature>
<evidence type="ECO:0000313" key="10">
    <source>
        <dbReference type="EMBL" id="ALL01641.1"/>
    </source>
</evidence>
<dbReference type="EMBL" id="NCQP01000002">
    <property type="protein sequence ID" value="OWJ55124.1"/>
    <property type="molecule type" value="Genomic_DNA"/>
</dbReference>
<proteinExistence type="inferred from homology"/>
<dbReference type="InterPro" id="IPR006095">
    <property type="entry name" value="Glu/Leu/Phe/Val/Trp_DH"/>
</dbReference>
<dbReference type="AlphaFoldDB" id="A0A0N7JDA4"/>
<evidence type="ECO:0000256" key="7">
    <source>
        <dbReference type="PIRSR" id="PIRSR000185-3"/>
    </source>
</evidence>
<feature type="domain" description="Glutamate/phenylalanine/leucine/valine/L-tryptophan dehydrogenase C-terminal" evidence="9">
    <location>
        <begin position="188"/>
        <end position="420"/>
    </location>
</feature>
<evidence type="ECO:0000313" key="13">
    <source>
        <dbReference type="Proteomes" id="UP000196694"/>
    </source>
</evidence>
<gene>
    <name evidence="11" type="ORF">Pdsh_05430</name>
    <name evidence="10" type="ORF">Pyrde_1598</name>
</gene>
<dbReference type="CDD" id="cd01076">
    <property type="entry name" value="NAD_bind_1_Glu_DH"/>
    <property type="match status" value="1"/>
</dbReference>
<feature type="binding site" evidence="6">
    <location>
        <position position="72"/>
    </location>
    <ligand>
        <name>substrate</name>
    </ligand>
</feature>
<keyword evidence="3 4" id="KW-0560">Oxidoreductase</keyword>
<comment type="subunit">
    <text evidence="2">Homohexamer.</text>
</comment>
<dbReference type="Gene3D" id="3.40.50.10860">
    <property type="entry name" value="Leucine Dehydrogenase, chain A, domain 1"/>
    <property type="match status" value="1"/>
</dbReference>
<dbReference type="InterPro" id="IPR033922">
    <property type="entry name" value="NAD_bind_Glu_DH"/>
</dbReference>
<dbReference type="PIRSF" id="PIRSF000185">
    <property type="entry name" value="Glu_DH"/>
    <property type="match status" value="1"/>
</dbReference>
<evidence type="ECO:0000256" key="4">
    <source>
        <dbReference type="PIRNR" id="PIRNR000185"/>
    </source>
</evidence>
<name>A0A0N7JDA4_9CREN</name>
<dbReference type="InterPro" id="IPR006096">
    <property type="entry name" value="Glu/Leu/Phe/Val/Trp_DH_C"/>
</dbReference>
<evidence type="ECO:0000256" key="2">
    <source>
        <dbReference type="ARBA" id="ARBA00011643"/>
    </source>
</evidence>
<dbReference type="PATRIC" id="fig|1273541.4.peg.1705"/>
<dbReference type="Proteomes" id="UP000058613">
    <property type="component" value="Chromosome"/>
</dbReference>
<feature type="binding site" evidence="6">
    <location>
        <position position="223"/>
    </location>
    <ligand>
        <name>NAD(+)</name>
        <dbReference type="ChEBI" id="CHEBI:57540"/>
    </ligand>
</feature>
<organism evidence="10 12">
    <name type="scientific">Pyrodictium delaneyi</name>
    <dbReference type="NCBI Taxonomy" id="1273541"/>
    <lineage>
        <taxon>Archaea</taxon>
        <taxon>Thermoproteota</taxon>
        <taxon>Thermoprotei</taxon>
        <taxon>Desulfurococcales</taxon>
        <taxon>Pyrodictiaceae</taxon>
        <taxon>Pyrodictium</taxon>
    </lineage>
</organism>
<evidence type="ECO:0000256" key="1">
    <source>
        <dbReference type="ARBA" id="ARBA00006382"/>
    </source>
</evidence>
<evidence type="ECO:0000259" key="9">
    <source>
        <dbReference type="SMART" id="SM00839"/>
    </source>
</evidence>
<dbReference type="PANTHER" id="PTHR11606:SF13">
    <property type="entry name" value="GLUTAMATE DEHYDROGENASE 1, MITOCHONDRIAL"/>
    <property type="match status" value="1"/>
</dbReference>
<evidence type="ECO:0000256" key="8">
    <source>
        <dbReference type="RuleBase" id="RU004417"/>
    </source>
</evidence>
<feature type="site" description="Important for catalysis" evidence="7">
    <location>
        <position position="148"/>
    </location>
</feature>
<reference evidence="11 13" key="2">
    <citation type="submission" date="2017-05" db="EMBL/GenBank/DDBJ databases">
        <title>The draft genome of the hyperthermophilic archaeon 'Pyrodictium delaneyi strain Hulk', an iron and nitrate reducer, reveals the capacity for sulfate reduction.</title>
        <authorList>
            <person name="Demey L.M."/>
            <person name="Miller C."/>
            <person name="Manzella M."/>
            <person name="Reguera G."/>
            <person name="Kashefi K."/>
        </authorList>
    </citation>
    <scope>NUCLEOTIDE SEQUENCE [LARGE SCALE GENOMIC DNA]</scope>
    <source>
        <strain evidence="11 13">Hulk</strain>
    </source>
</reference>
<evidence type="ECO:0000256" key="6">
    <source>
        <dbReference type="PIRSR" id="PIRSR000185-2"/>
    </source>
</evidence>
<dbReference type="InterPro" id="IPR046346">
    <property type="entry name" value="Aminoacid_DH-like_N_sf"/>
</dbReference>
<dbReference type="STRING" id="1273541.Pyrde_1598"/>
<dbReference type="PANTHER" id="PTHR11606">
    <property type="entry name" value="GLUTAMATE DEHYDROGENASE"/>
    <property type="match status" value="1"/>
</dbReference>
<dbReference type="InterPro" id="IPR014362">
    <property type="entry name" value="Glu_DH"/>
</dbReference>
<evidence type="ECO:0000313" key="12">
    <source>
        <dbReference type="Proteomes" id="UP000058613"/>
    </source>
</evidence>
<evidence type="ECO:0000256" key="5">
    <source>
        <dbReference type="PIRSR" id="PIRSR000185-1"/>
    </source>
</evidence>
<dbReference type="InterPro" id="IPR033524">
    <property type="entry name" value="Glu/Leu/Phe/Val_DH_AS"/>
</dbReference>
<feature type="binding site" evidence="6">
    <location>
        <position position="96"/>
    </location>
    <ligand>
        <name>substrate</name>
    </ligand>
</feature>
<evidence type="ECO:0000256" key="3">
    <source>
        <dbReference type="ARBA" id="ARBA00023002"/>
    </source>
</evidence>
<dbReference type="OrthoDB" id="6425at2157"/>
<keyword evidence="6" id="KW-0520">NAD</keyword>